<dbReference type="GO" id="GO:1990961">
    <property type="term" value="P:xenobiotic detoxification by transmembrane export across the plasma membrane"/>
    <property type="evidence" value="ECO:0007669"/>
    <property type="project" value="InterPro"/>
</dbReference>
<evidence type="ECO:0000256" key="7">
    <source>
        <dbReference type="SAM" id="Phobius"/>
    </source>
</evidence>
<feature type="compositionally biased region" description="Low complexity" evidence="6">
    <location>
        <begin position="46"/>
        <end position="56"/>
    </location>
</feature>
<dbReference type="InParanoid" id="K0KPD0"/>
<keyword evidence="5 7" id="KW-0472">Membrane</keyword>
<dbReference type="STRING" id="1206466.K0KPD0"/>
<gene>
    <name evidence="8" type="ORF">BN7_2786</name>
</gene>
<dbReference type="AlphaFoldDB" id="K0KPD0"/>
<evidence type="ECO:0000256" key="1">
    <source>
        <dbReference type="ARBA" id="ARBA00004141"/>
    </source>
</evidence>
<evidence type="ECO:0000256" key="6">
    <source>
        <dbReference type="SAM" id="MobiDB-lite"/>
    </source>
</evidence>
<dbReference type="Proteomes" id="UP000009328">
    <property type="component" value="Unassembled WGS sequence"/>
</dbReference>
<feature type="region of interest" description="Disordered" evidence="6">
    <location>
        <begin position="1"/>
        <end position="56"/>
    </location>
</feature>
<feature type="compositionally biased region" description="Polar residues" evidence="6">
    <location>
        <begin position="18"/>
        <end position="39"/>
    </location>
</feature>
<feature type="transmembrane region" description="Helical" evidence="7">
    <location>
        <begin position="525"/>
        <end position="547"/>
    </location>
</feature>
<keyword evidence="4 7" id="KW-1133">Transmembrane helix</keyword>
<comment type="caution">
    <text evidence="8">The sequence shown here is derived from an EMBL/GenBank/DDBJ whole genome shotgun (WGS) entry which is preliminary data.</text>
</comment>
<evidence type="ECO:0000256" key="4">
    <source>
        <dbReference type="ARBA" id="ARBA00022989"/>
    </source>
</evidence>
<dbReference type="Pfam" id="PF01554">
    <property type="entry name" value="MatE"/>
    <property type="match status" value="2"/>
</dbReference>
<evidence type="ECO:0000313" key="8">
    <source>
        <dbReference type="EMBL" id="CCH43239.1"/>
    </source>
</evidence>
<feature type="transmembrane region" description="Helical" evidence="7">
    <location>
        <begin position="198"/>
        <end position="219"/>
    </location>
</feature>
<dbReference type="GO" id="GO:0015297">
    <property type="term" value="F:antiporter activity"/>
    <property type="evidence" value="ECO:0007669"/>
    <property type="project" value="InterPro"/>
</dbReference>
<dbReference type="EMBL" id="CAIF01000072">
    <property type="protein sequence ID" value="CCH43239.1"/>
    <property type="molecule type" value="Genomic_DNA"/>
</dbReference>
<evidence type="ECO:0000256" key="2">
    <source>
        <dbReference type="ARBA" id="ARBA00010199"/>
    </source>
</evidence>
<dbReference type="eggNOG" id="KOG1347">
    <property type="taxonomic scope" value="Eukaryota"/>
</dbReference>
<keyword evidence="3 7" id="KW-0812">Transmembrane</keyword>
<comment type="similarity">
    <text evidence="2">Belongs to the multi antimicrobial extrusion (MATE) (TC 2.A.66.1) family.</text>
</comment>
<reference evidence="8 9" key="1">
    <citation type="journal article" date="2012" name="Eukaryot. Cell">
        <title>Draft genome sequence of Wickerhamomyces ciferrii NRRL Y-1031 F-60-10.</title>
        <authorList>
            <person name="Schneider J."/>
            <person name="Andrea H."/>
            <person name="Blom J."/>
            <person name="Jaenicke S."/>
            <person name="Ruckert C."/>
            <person name="Schorsch C."/>
            <person name="Szczepanowski R."/>
            <person name="Farwick M."/>
            <person name="Goesmann A."/>
            <person name="Puhler A."/>
            <person name="Schaffer S."/>
            <person name="Tauch A."/>
            <person name="Kohler T."/>
            <person name="Brinkrolf K."/>
        </authorList>
    </citation>
    <scope>NUCLEOTIDE SEQUENCE [LARGE SCALE GENOMIC DNA]</scope>
    <source>
        <strain evidence="9">ATCC 14091 / BCRC 22168 / CBS 111 / JCM 3599 / NBRC 0793 / NRRL Y-1031 F-60-10</strain>
    </source>
</reference>
<dbReference type="GO" id="GO:0016020">
    <property type="term" value="C:membrane"/>
    <property type="evidence" value="ECO:0007669"/>
    <property type="project" value="UniProtKB-SubCell"/>
</dbReference>
<comment type="subcellular location">
    <subcellularLocation>
        <location evidence="1">Membrane</location>
        <topology evidence="1">Multi-pass membrane protein</topology>
    </subcellularLocation>
</comment>
<feature type="compositionally biased region" description="Basic and acidic residues" evidence="6">
    <location>
        <begin position="1"/>
        <end position="14"/>
    </location>
</feature>
<feature type="transmembrane region" description="Helical" evidence="7">
    <location>
        <begin position="239"/>
        <end position="257"/>
    </location>
</feature>
<evidence type="ECO:0000256" key="5">
    <source>
        <dbReference type="ARBA" id="ARBA00023136"/>
    </source>
</evidence>
<dbReference type="PANTHER" id="PTHR11206">
    <property type="entry name" value="MULTIDRUG RESISTANCE PROTEIN"/>
    <property type="match status" value="1"/>
</dbReference>
<protein>
    <submittedName>
        <fullName evidence="8">Membrane protein</fullName>
    </submittedName>
</protein>
<accession>K0KPD0</accession>
<proteinExistence type="inferred from homology"/>
<evidence type="ECO:0000313" key="9">
    <source>
        <dbReference type="Proteomes" id="UP000009328"/>
    </source>
</evidence>
<keyword evidence="9" id="KW-1185">Reference proteome</keyword>
<dbReference type="HOGENOM" id="CLU_012893_1_2_1"/>
<name>K0KPD0_WICCF</name>
<dbReference type="NCBIfam" id="TIGR00797">
    <property type="entry name" value="matE"/>
    <property type="match status" value="1"/>
</dbReference>
<feature type="transmembrane region" description="Helical" evidence="7">
    <location>
        <begin position="269"/>
        <end position="288"/>
    </location>
</feature>
<sequence>MSDHQFKHTNDQRRASLVFSQGKPSLYSPNDFINSPSSTIDEDDQQQQNESSSLLNNQNLYHYQSINRKSTELLEEERNLLRNNDLYNSDQNSDDIPETWETAIKSGLLKTSFNLETRSLTKSAAPLIVTFLLQNSLSLASIFSVGHIGKSELAGITLGSMTANITGFAAIQGLTTCLDTLCSQAFGAGKFELVGLNFLRCSIFAITCFLPISIIWIFGSEFLLSFIVPDPELIKIASNYLRVVCWGMPGFIFFECGKRFLQCQGIFHASTYVLLICAPLNALLNWALVWKFGLGYIGAPIAITINYWLMPLGLLFYTLIYDQETLRCWPKDFKFEQTFQNWSKMIQLALPGVIMVEAEFLGFEIVTIMASNLGTTELASQSVACSIVALAYQVPFSVSIATATRVANYIGASLTQNGKKCCKASMNLGFWIGLINSTIIWIFRYQITSFFTNDQEVIERIVGIMPIMFIYEIVDCLNACSAGCLRGQGLQKIGSWINIFSFYIVGLPISYILTFKFNWNLWGLWSGILTGLISISILQAITVFYYCDWDKIVDDAKKRNEDVV</sequence>
<dbReference type="InterPro" id="IPR045069">
    <property type="entry name" value="MATE_euk"/>
</dbReference>
<evidence type="ECO:0000256" key="3">
    <source>
        <dbReference type="ARBA" id="ARBA00022692"/>
    </source>
</evidence>
<feature type="transmembrane region" description="Helical" evidence="7">
    <location>
        <begin position="294"/>
        <end position="317"/>
    </location>
</feature>
<feature type="transmembrane region" description="Helical" evidence="7">
    <location>
        <begin position="457"/>
        <end position="474"/>
    </location>
</feature>
<feature type="transmembrane region" description="Helical" evidence="7">
    <location>
        <begin position="495"/>
        <end position="513"/>
    </location>
</feature>
<feature type="transmembrane region" description="Helical" evidence="7">
    <location>
        <begin position="428"/>
        <end position="445"/>
    </location>
</feature>
<dbReference type="FunCoup" id="K0KPD0">
    <property type="interactions" value="144"/>
</dbReference>
<dbReference type="CDD" id="cd13132">
    <property type="entry name" value="MATE_eukaryotic"/>
    <property type="match status" value="1"/>
</dbReference>
<organism evidence="8 9">
    <name type="scientific">Wickerhamomyces ciferrii (strain ATCC 14091 / BCRC 22168 / CBS 111 / JCM 3599 / NBRC 0793 / NRRL Y-1031 F-60-10)</name>
    <name type="common">Yeast</name>
    <name type="synonym">Pichia ciferrii</name>
    <dbReference type="NCBI Taxonomy" id="1206466"/>
    <lineage>
        <taxon>Eukaryota</taxon>
        <taxon>Fungi</taxon>
        <taxon>Dikarya</taxon>
        <taxon>Ascomycota</taxon>
        <taxon>Saccharomycotina</taxon>
        <taxon>Saccharomycetes</taxon>
        <taxon>Phaffomycetales</taxon>
        <taxon>Wickerhamomycetaceae</taxon>
        <taxon>Wickerhamomyces</taxon>
    </lineage>
</organism>
<dbReference type="InterPro" id="IPR002528">
    <property type="entry name" value="MATE_fam"/>
</dbReference>
<dbReference type="GO" id="GO:0042910">
    <property type="term" value="F:xenobiotic transmembrane transporter activity"/>
    <property type="evidence" value="ECO:0007669"/>
    <property type="project" value="InterPro"/>
</dbReference>